<comment type="similarity">
    <text evidence="1">Belongs to the gamma-glutamyltransferase family.</text>
</comment>
<dbReference type="GO" id="GO:0070062">
    <property type="term" value="C:extracellular exosome"/>
    <property type="evidence" value="ECO:0007669"/>
    <property type="project" value="TreeGrafter"/>
</dbReference>
<dbReference type="InterPro" id="IPR052688">
    <property type="entry name" value="Gamma-glutamyltransfase"/>
</dbReference>
<dbReference type="PANTHER" id="PTHR47278">
    <property type="entry name" value="GLUTATHIONE HYDROLASE 6"/>
    <property type="match status" value="1"/>
</dbReference>
<evidence type="ECO:0000313" key="5">
    <source>
        <dbReference type="Proteomes" id="UP000316079"/>
    </source>
</evidence>
<dbReference type="PANTHER" id="PTHR47278:SF1">
    <property type="entry name" value="GLUTATHIONE HYDROLASE 6"/>
    <property type="match status" value="1"/>
</dbReference>
<dbReference type="SUPFAM" id="SSF56235">
    <property type="entry name" value="N-terminal nucleophile aminohydrolases (Ntn hydrolases)"/>
    <property type="match status" value="1"/>
</dbReference>
<dbReference type="AlphaFoldDB" id="A0A553QI08"/>
<name>A0A553QI08_9TELE</name>
<feature type="region of interest" description="Disordered" evidence="2">
    <location>
        <begin position="150"/>
        <end position="386"/>
    </location>
</feature>
<keyword evidence="3" id="KW-0812">Transmembrane</keyword>
<reference evidence="4 5" key="1">
    <citation type="journal article" date="2019" name="Sci. Data">
        <title>Hybrid genome assembly and annotation of Danionella translucida.</title>
        <authorList>
            <person name="Kadobianskyi M."/>
            <person name="Schulze L."/>
            <person name="Schuelke M."/>
            <person name="Judkewitz B."/>
        </authorList>
    </citation>
    <scope>NUCLEOTIDE SEQUENCE [LARGE SCALE GENOMIC DNA]</scope>
    <source>
        <strain evidence="4 5">Bolton</strain>
    </source>
</reference>
<dbReference type="InterPro" id="IPR029055">
    <property type="entry name" value="Ntn_hydrolases_N"/>
</dbReference>
<sequence length="832" mass="92377">MFENPSGKCQKGNKLSSLPGHWNIENELREESVLHLCENYHIPSSQTHTGKMVQSTVKYTAVANDVHEENDENITEGESDEEIVIDFNSPLISQQQSRKREVCFRVLLAVVLLGVVFGFVFSEWSGYWPGVEEHQDLSNHRESNKTLKTSEVEDHDHDNHHNEEDNYNDDHLKKDDHIHIEGDDHDHIEGDYEDHTEGEDHDHTEREDHDHIGGDDHDHIEGEGHDHIEGDDHDHTEGDDHDHIEGEDHDHTEGDDHDHTEGDDHDHIEGDYEDHTEGEDHDHTEREDHDHIGGDDHDHIEGEGHDHIEGDDHDHTEGEDHDHIEGEDHDHTEGEDHDHTEGEDHDHTEGEDHDHTEGEDHDHTEGEDHDHIEGDDHDHRGHVHKHSEPLYHHAALITDSGIGNVVDAGIAALLCLGVVHPHTAGIGAVFSAVLYNHTTGSFRAVHNNFQTLDKYSAPSLLQGLWLLHSSFGQLEWSRLFEGAIKLAKEGFPVDAILSRALETHREEILQSGLCDLFCDLPGFVKSEGERVTNENLSELLLSVSLNASYFPEKLSVKLAQDISETDRTVFLAAVQAGSGEINEPLIVEQEQYSILSAHSQLTGAMLSNILDRVREQHLSFQSHGDLAKASASYNALLKLGNEFFNTSLTETFTVNTASSHVGALDSHGNFIVISTSLNSTWGSGQYLPSSGVILNDFTSDTTNMPHYSFPLVLKIRADEDEDLQFVALTGGPSALFQAVVILRNMVDAGVSALETMNGPMIHLVQGDRGSLTGCVCSLTNSSVVLSMRSDGDGLVQAVGECPHDFQSMLLRLNAKHVGAYGAPAAEVHTDGY</sequence>
<proteinExistence type="inferred from homology"/>
<dbReference type="InterPro" id="IPR043137">
    <property type="entry name" value="GGT_ssub_C"/>
</dbReference>
<evidence type="ECO:0000256" key="2">
    <source>
        <dbReference type="SAM" id="MobiDB-lite"/>
    </source>
</evidence>
<gene>
    <name evidence="4" type="ORF">DNTS_025283</name>
</gene>
<accession>A0A553QI08</accession>
<dbReference type="Gene3D" id="3.60.20.40">
    <property type="match status" value="1"/>
</dbReference>
<evidence type="ECO:0000256" key="1">
    <source>
        <dbReference type="ARBA" id="ARBA00009381"/>
    </source>
</evidence>
<feature type="transmembrane region" description="Helical" evidence="3">
    <location>
        <begin position="102"/>
        <end position="121"/>
    </location>
</feature>
<feature type="compositionally biased region" description="Basic and acidic residues" evidence="2">
    <location>
        <begin position="150"/>
        <end position="379"/>
    </location>
</feature>
<evidence type="ECO:0000313" key="4">
    <source>
        <dbReference type="EMBL" id="TRY89565.1"/>
    </source>
</evidence>
<dbReference type="OrthoDB" id="1081007at2759"/>
<evidence type="ECO:0000256" key="3">
    <source>
        <dbReference type="SAM" id="Phobius"/>
    </source>
</evidence>
<keyword evidence="3" id="KW-1133">Transmembrane helix</keyword>
<keyword evidence="3" id="KW-0472">Membrane</keyword>
<protein>
    <submittedName>
        <fullName evidence="4">Uncharacterized protein</fullName>
    </submittedName>
</protein>
<dbReference type="EMBL" id="SRMA01025955">
    <property type="protein sequence ID" value="TRY89565.1"/>
    <property type="molecule type" value="Genomic_DNA"/>
</dbReference>
<dbReference type="PRINTS" id="PR01210">
    <property type="entry name" value="GGTRANSPTASE"/>
</dbReference>
<dbReference type="Proteomes" id="UP000316079">
    <property type="component" value="Unassembled WGS sequence"/>
</dbReference>
<dbReference type="STRING" id="623744.A0A553QI08"/>
<dbReference type="Pfam" id="PF01019">
    <property type="entry name" value="G_glu_transpept"/>
    <property type="match status" value="1"/>
</dbReference>
<keyword evidence="5" id="KW-1185">Reference proteome</keyword>
<comment type="caution">
    <text evidence="4">The sequence shown here is derived from an EMBL/GenBank/DDBJ whole genome shotgun (WGS) entry which is preliminary data.</text>
</comment>
<organism evidence="4 5">
    <name type="scientific">Danionella cerebrum</name>
    <dbReference type="NCBI Taxonomy" id="2873325"/>
    <lineage>
        <taxon>Eukaryota</taxon>
        <taxon>Metazoa</taxon>
        <taxon>Chordata</taxon>
        <taxon>Craniata</taxon>
        <taxon>Vertebrata</taxon>
        <taxon>Euteleostomi</taxon>
        <taxon>Actinopterygii</taxon>
        <taxon>Neopterygii</taxon>
        <taxon>Teleostei</taxon>
        <taxon>Ostariophysi</taxon>
        <taxon>Cypriniformes</taxon>
        <taxon>Danionidae</taxon>
        <taxon>Danioninae</taxon>
        <taxon>Danionella</taxon>
    </lineage>
</organism>